<dbReference type="InterPro" id="IPR000152">
    <property type="entry name" value="EGF-type_Asp/Asn_hydroxyl_site"/>
</dbReference>
<comment type="subcellular location">
    <subcellularLocation>
        <location evidence="1">Membrane</location>
        <topology evidence="1">Single-pass type I membrane protein</topology>
    </subcellularLocation>
</comment>
<dbReference type="InterPro" id="IPR001881">
    <property type="entry name" value="EGF-like_Ca-bd_dom"/>
</dbReference>
<dbReference type="InterPro" id="IPR018097">
    <property type="entry name" value="EGF_Ca-bd_CS"/>
</dbReference>
<keyword evidence="6" id="KW-0106">Calcium</keyword>
<evidence type="ECO:0000259" key="13">
    <source>
        <dbReference type="PROSITE" id="PS50026"/>
    </source>
</evidence>
<evidence type="ECO:0000256" key="7">
    <source>
        <dbReference type="ARBA" id="ARBA00022989"/>
    </source>
</evidence>
<sequence length="1051" mass="116734">MNKKRMKYLIITAPLFSSRLFEYGLNAGDQELLKSLDVTKKIVLTYPLRFYGLDTSTIYISSNGGIGVEKNIRSYQAGVLPSDLKLIAVFWNRNDLRSGGHVYFREVTAGRVLERGQSEIRYQYDEIAKVKTCLLVTWEKMQPLGATPLPDDNTNTFQVALFITDNGTFVNFIYKNIGWTQGAEAGFNKGDRKEYFALPTSGTGNIMYLEEYGNTGIPGEWMFKLGDAKVERCKAGIKGDTCDEECSAGEWGPDCALCCHCASGSCNAINGDCVGGKCSSCWTGPPSCQQKKDDCHALATEHCVPNAISFADHDRCGEPIQRCQCLSGFKGDGYTKCDDIDECSLPNSCHQNAICNNTPGRYFCTCAEGFIGDGINECTISLLYSYHRHQELPKDKSGKLVLHLKQPLRIFGKQSEQLTVSSFGIISIDDDDNDDDGSREITAIPRLASSGLHGIAPFYANINHRRGDGRIFANETFDTEVLSRATKTVVSNTDDKSFMATSAVLVTFINVTGIDQMSTGNSFQILLIGGTNKQRQNKTYAQLLYKDLTWIDRAEAGILTYGSKNPLLLPGSGTDDIIHLTRDSNIAQPGQWLFRVDSDDVQMCFHPNLVAPYCEEYQDHQPHPTTLTSPKLEESEISDKEKSEVVDEAENDELIEIPGPQVIQPVLVDRLPSDAHLPSQKNIIKSNQEIVKNLPNVTQKIATPHVPLISLDRLDIEDLPPDAFDITFPPFITVVPKLFTSSNVAGKSEIVTGVENEATLSESGISTSTEISEDALSAVHTSVGGITTEVFTKSSDSWLTSTEVTKRIKQVKPTKIDFDYDDRQTHIFVSDRSPTEEMPESAIDQQQKKIQPSQKSTEKALPTEVTTLDYEENDLLQSITTSKPLFIFTTISKVINLQKRPMPTKPKLITAFGTSLATPHGPYDIRNDVKIEASSSSSLRAERHFRDMYFPNHQQIYPIGTATYALRKDSKHFNGSYEDHLEKAARLSSELSSYNQNGRVSLYGSYWNLTPGNASANSTNGLSTSNRQSPYSQYSTQQVFIFLHNFYYNNN</sequence>
<evidence type="ECO:0000256" key="8">
    <source>
        <dbReference type="ARBA" id="ARBA00023136"/>
    </source>
</evidence>
<evidence type="ECO:0000256" key="9">
    <source>
        <dbReference type="ARBA" id="ARBA00023157"/>
    </source>
</evidence>
<dbReference type="EMBL" id="UYYF01000212">
    <property type="protein sequence ID" value="VDM97071.1"/>
    <property type="molecule type" value="Genomic_DNA"/>
</dbReference>
<dbReference type="Gene3D" id="2.10.25.10">
    <property type="entry name" value="Laminin"/>
    <property type="match status" value="1"/>
</dbReference>
<evidence type="ECO:0000259" key="14">
    <source>
        <dbReference type="PROSITE" id="PS51220"/>
    </source>
</evidence>
<evidence type="ECO:0000256" key="10">
    <source>
        <dbReference type="ARBA" id="ARBA00023180"/>
    </source>
</evidence>
<dbReference type="SMART" id="SM00181">
    <property type="entry name" value="EGF"/>
    <property type="match status" value="2"/>
</dbReference>
<dbReference type="GO" id="GO:0048513">
    <property type="term" value="P:animal organ development"/>
    <property type="evidence" value="ECO:0007669"/>
    <property type="project" value="UniProtKB-ARBA"/>
</dbReference>
<gene>
    <name evidence="15" type="ORF">TCLT_LOCUS1562</name>
</gene>
<keyword evidence="9" id="KW-1015">Disulfide bond</keyword>
<evidence type="ECO:0000256" key="1">
    <source>
        <dbReference type="ARBA" id="ARBA00004479"/>
    </source>
</evidence>
<evidence type="ECO:0000256" key="4">
    <source>
        <dbReference type="ARBA" id="ARBA00022729"/>
    </source>
</evidence>
<keyword evidence="8" id="KW-0472">Membrane</keyword>
<organism evidence="17">
    <name type="scientific">Thelazia callipaeda</name>
    <name type="common">Oriental eyeworm</name>
    <name type="synonym">Parasitic nematode</name>
    <dbReference type="NCBI Taxonomy" id="103827"/>
    <lineage>
        <taxon>Eukaryota</taxon>
        <taxon>Metazoa</taxon>
        <taxon>Ecdysozoa</taxon>
        <taxon>Nematoda</taxon>
        <taxon>Chromadorea</taxon>
        <taxon>Rhabditida</taxon>
        <taxon>Spirurina</taxon>
        <taxon>Spiruromorpha</taxon>
        <taxon>Thelazioidea</taxon>
        <taxon>Thelaziidae</taxon>
        <taxon>Thelazia</taxon>
    </lineage>
</organism>
<dbReference type="Pfam" id="PF06119">
    <property type="entry name" value="NIDO"/>
    <property type="match status" value="2"/>
</dbReference>
<reference evidence="17" key="1">
    <citation type="submission" date="2017-02" db="UniProtKB">
        <authorList>
            <consortium name="WormBaseParasite"/>
        </authorList>
    </citation>
    <scope>IDENTIFICATION</scope>
</reference>
<dbReference type="Pfam" id="PF12947">
    <property type="entry name" value="EGF_3"/>
    <property type="match status" value="1"/>
</dbReference>
<dbReference type="PROSITE" id="PS01187">
    <property type="entry name" value="EGF_CA"/>
    <property type="match status" value="1"/>
</dbReference>
<dbReference type="Gene3D" id="2.170.300.10">
    <property type="entry name" value="Tie2 ligand-binding domain superfamily"/>
    <property type="match status" value="1"/>
</dbReference>
<dbReference type="Proteomes" id="UP000276776">
    <property type="component" value="Unassembled WGS sequence"/>
</dbReference>
<dbReference type="PANTHER" id="PTHR13802:SF64">
    <property type="entry name" value="DENDRITE EXTENSION DEFECTIVE PROTEIN 1"/>
    <property type="match status" value="1"/>
</dbReference>
<feature type="region of interest" description="Disordered" evidence="12">
    <location>
        <begin position="831"/>
        <end position="861"/>
    </location>
</feature>
<dbReference type="InterPro" id="IPR024731">
    <property type="entry name" value="NELL2-like_EGF"/>
</dbReference>
<evidence type="ECO:0000256" key="12">
    <source>
        <dbReference type="SAM" id="MobiDB-lite"/>
    </source>
</evidence>
<evidence type="ECO:0000256" key="3">
    <source>
        <dbReference type="ARBA" id="ARBA00022692"/>
    </source>
</evidence>
<dbReference type="SUPFAM" id="SSF57196">
    <property type="entry name" value="EGF/Laminin"/>
    <property type="match status" value="1"/>
</dbReference>
<protein>
    <submittedName>
        <fullName evidence="17">EGF-like domain-containing protein</fullName>
    </submittedName>
</protein>
<keyword evidence="7" id="KW-1133">Transmembrane helix</keyword>
<dbReference type="GO" id="GO:0071944">
    <property type="term" value="C:cell periphery"/>
    <property type="evidence" value="ECO:0007669"/>
    <property type="project" value="UniProtKB-ARBA"/>
</dbReference>
<accession>A0A0N5CN19</accession>
<dbReference type="SMART" id="SM00539">
    <property type="entry name" value="NIDO"/>
    <property type="match status" value="2"/>
</dbReference>
<feature type="domain" description="EGF-like" evidence="13">
    <location>
        <begin position="339"/>
        <end position="379"/>
    </location>
</feature>
<dbReference type="WBParaSite" id="TCLT_0000156101-mRNA-1">
    <property type="protein sequence ID" value="TCLT_0000156101-mRNA-1"/>
    <property type="gene ID" value="TCLT_0000156101"/>
</dbReference>
<dbReference type="InterPro" id="IPR051495">
    <property type="entry name" value="Epithelial_Barrier/Signaling"/>
</dbReference>
<proteinExistence type="predicted"/>
<evidence type="ECO:0000313" key="17">
    <source>
        <dbReference type="WBParaSite" id="TCLT_0000156101-mRNA-1"/>
    </source>
</evidence>
<dbReference type="PROSITE" id="PS50026">
    <property type="entry name" value="EGF_3"/>
    <property type="match status" value="1"/>
</dbReference>
<evidence type="ECO:0000256" key="2">
    <source>
        <dbReference type="ARBA" id="ARBA00022536"/>
    </source>
</evidence>
<dbReference type="AlphaFoldDB" id="A0A0N5CN19"/>
<keyword evidence="2 11" id="KW-0245">EGF-like domain</keyword>
<keyword evidence="5" id="KW-0677">Repeat</keyword>
<evidence type="ECO:0000256" key="11">
    <source>
        <dbReference type="PROSITE-ProRule" id="PRU00076"/>
    </source>
</evidence>
<feature type="domain" description="NIDO" evidence="14">
    <location>
        <begin position="457"/>
        <end position="599"/>
    </location>
</feature>
<comment type="caution">
    <text evidence="11">Lacks conserved residue(s) required for the propagation of feature annotation.</text>
</comment>
<evidence type="ECO:0000313" key="15">
    <source>
        <dbReference type="EMBL" id="VDM97071.1"/>
    </source>
</evidence>
<dbReference type="GO" id="GO:0005509">
    <property type="term" value="F:calcium ion binding"/>
    <property type="evidence" value="ECO:0007669"/>
    <property type="project" value="InterPro"/>
</dbReference>
<evidence type="ECO:0000256" key="6">
    <source>
        <dbReference type="ARBA" id="ARBA00022837"/>
    </source>
</evidence>
<dbReference type="FunFam" id="2.10.25.10:FF:000202">
    <property type="entry name" value="Multiple epidermal growth factor-like domains 8"/>
    <property type="match status" value="1"/>
</dbReference>
<feature type="domain" description="NIDO" evidence="14">
    <location>
        <begin position="89"/>
        <end position="228"/>
    </location>
</feature>
<evidence type="ECO:0000256" key="5">
    <source>
        <dbReference type="ARBA" id="ARBA00022737"/>
    </source>
</evidence>
<dbReference type="OMA" id="RCGEPIQ"/>
<dbReference type="InterPro" id="IPR000742">
    <property type="entry name" value="EGF"/>
</dbReference>
<dbReference type="PROSITE" id="PS00010">
    <property type="entry name" value="ASX_HYDROXYL"/>
    <property type="match status" value="1"/>
</dbReference>
<dbReference type="PANTHER" id="PTHR13802">
    <property type="entry name" value="MUCIN 4-RELATED"/>
    <property type="match status" value="1"/>
</dbReference>
<dbReference type="PROSITE" id="PS51220">
    <property type="entry name" value="NIDO"/>
    <property type="match status" value="2"/>
</dbReference>
<keyword evidence="16" id="KW-1185">Reference proteome</keyword>
<dbReference type="OrthoDB" id="6236007at2759"/>
<feature type="region of interest" description="Disordered" evidence="12">
    <location>
        <begin position="620"/>
        <end position="639"/>
    </location>
</feature>
<keyword evidence="10" id="KW-0325">Glycoprotein</keyword>
<name>A0A0N5CN19_THECL</name>
<dbReference type="GO" id="GO:0007160">
    <property type="term" value="P:cell-matrix adhesion"/>
    <property type="evidence" value="ECO:0007669"/>
    <property type="project" value="InterPro"/>
</dbReference>
<evidence type="ECO:0000313" key="16">
    <source>
        <dbReference type="Proteomes" id="UP000276776"/>
    </source>
</evidence>
<dbReference type="SMART" id="SM00179">
    <property type="entry name" value="EGF_CA"/>
    <property type="match status" value="1"/>
</dbReference>
<dbReference type="PROSITE" id="PS01186">
    <property type="entry name" value="EGF_2"/>
    <property type="match status" value="1"/>
</dbReference>
<dbReference type="GO" id="GO:0016020">
    <property type="term" value="C:membrane"/>
    <property type="evidence" value="ECO:0007669"/>
    <property type="project" value="UniProtKB-SubCell"/>
</dbReference>
<dbReference type="CDD" id="cd00054">
    <property type="entry name" value="EGF_CA"/>
    <property type="match status" value="1"/>
</dbReference>
<reference evidence="15 16" key="2">
    <citation type="submission" date="2018-11" db="EMBL/GenBank/DDBJ databases">
        <authorList>
            <consortium name="Pathogen Informatics"/>
        </authorList>
    </citation>
    <scope>NUCLEOTIDE SEQUENCE [LARGE SCALE GENOMIC DNA]</scope>
</reference>
<keyword evidence="3" id="KW-0812">Transmembrane</keyword>
<dbReference type="GO" id="GO:0048731">
    <property type="term" value="P:system development"/>
    <property type="evidence" value="ECO:0007669"/>
    <property type="project" value="UniProtKB-ARBA"/>
</dbReference>
<keyword evidence="4" id="KW-0732">Signal</keyword>
<dbReference type="InterPro" id="IPR003886">
    <property type="entry name" value="NIDO_dom"/>
</dbReference>
<dbReference type="STRING" id="103827.A0A0N5CN19"/>